<feature type="binding site" evidence="12">
    <location>
        <position position="174"/>
    </location>
    <ligand>
        <name>ATP</name>
        <dbReference type="ChEBI" id="CHEBI:30616"/>
    </ligand>
</feature>
<feature type="chain" id="PRO_5042589234" description="Endoplasmin homolog" evidence="14">
    <location>
        <begin position="24"/>
        <end position="823"/>
    </location>
</feature>
<keyword evidence="9" id="KW-0143">Chaperone</keyword>
<dbReference type="SMART" id="SM00387">
    <property type="entry name" value="HATPase_c"/>
    <property type="match status" value="1"/>
</dbReference>
<dbReference type="AlphaFoldDB" id="A0AAJ6VAV9"/>
<feature type="binding site" evidence="12">
    <location>
        <position position="155"/>
    </location>
    <ligand>
        <name>ATP</name>
        <dbReference type="ChEBI" id="CHEBI:30616"/>
    </ligand>
</feature>
<feature type="compositionally biased region" description="Acidic residues" evidence="13">
    <location>
        <begin position="293"/>
        <end position="327"/>
    </location>
</feature>
<gene>
    <name evidence="17" type="primary">LOC105140082</name>
</gene>
<feature type="binding site" evidence="12">
    <location>
        <position position="111"/>
    </location>
    <ligand>
        <name>ATP</name>
        <dbReference type="ChEBI" id="CHEBI:30616"/>
    </ligand>
</feature>
<dbReference type="FunFam" id="1.20.120.790:FF:000005">
    <property type="entry name" value="Endoplasmin-like isoform B"/>
    <property type="match status" value="1"/>
</dbReference>
<feature type="binding site" evidence="12">
    <location>
        <position position="459"/>
    </location>
    <ligand>
        <name>ATP</name>
        <dbReference type="ChEBI" id="CHEBI:30616"/>
    </ligand>
</feature>
<dbReference type="GeneID" id="105140082"/>
<keyword evidence="7 12" id="KW-0067">ATP-binding</keyword>
<evidence type="ECO:0000256" key="5">
    <source>
        <dbReference type="ARBA" id="ARBA00022824"/>
    </source>
</evidence>
<proteinExistence type="inferred from homology"/>
<dbReference type="InterPro" id="IPR020568">
    <property type="entry name" value="Ribosomal_Su5_D2-typ_SF"/>
</dbReference>
<comment type="subcellular location">
    <subcellularLocation>
        <location evidence="1">Endoplasmic reticulum lumen</location>
    </subcellularLocation>
</comment>
<evidence type="ECO:0000256" key="12">
    <source>
        <dbReference type="PIRSR" id="PIRSR002583-1"/>
    </source>
</evidence>
<dbReference type="GO" id="GO:0005788">
    <property type="term" value="C:endoplasmic reticulum lumen"/>
    <property type="evidence" value="ECO:0007669"/>
    <property type="project" value="UniProtKB-SubCell"/>
</dbReference>
<accession>A0AAJ6VAV9</accession>
<dbReference type="Pfam" id="PF13589">
    <property type="entry name" value="HATPase_c_3"/>
    <property type="match status" value="1"/>
</dbReference>
<dbReference type="CDD" id="cd16927">
    <property type="entry name" value="HATPase_Hsp90-like"/>
    <property type="match status" value="1"/>
</dbReference>
<dbReference type="Gene3D" id="1.20.120.790">
    <property type="entry name" value="Heat shock protein 90, C-terminal domain"/>
    <property type="match status" value="1"/>
</dbReference>
<feature type="binding site" evidence="12">
    <location>
        <position position="160"/>
    </location>
    <ligand>
        <name>ATP</name>
        <dbReference type="ChEBI" id="CHEBI:30616"/>
    </ligand>
</feature>
<dbReference type="Gene3D" id="3.30.565.10">
    <property type="entry name" value="Histidine kinase-like ATPase, C-terminal domain"/>
    <property type="match status" value="1"/>
</dbReference>
<dbReference type="HAMAP" id="MF_00505">
    <property type="entry name" value="HSP90"/>
    <property type="match status" value="1"/>
</dbReference>
<evidence type="ECO:0000256" key="2">
    <source>
        <dbReference type="ARBA" id="ARBA00008239"/>
    </source>
</evidence>
<evidence type="ECO:0000256" key="4">
    <source>
        <dbReference type="ARBA" id="ARBA00022741"/>
    </source>
</evidence>
<dbReference type="RefSeq" id="XP_011045067.1">
    <property type="nucleotide sequence ID" value="XM_011046765.1"/>
</dbReference>
<evidence type="ECO:0000259" key="15">
    <source>
        <dbReference type="SMART" id="SM00387"/>
    </source>
</evidence>
<sequence>MRKWTVPSVLLLLCLLSLISDQGQKLHAKAEDDSDSLVDPPKVEEKLGAVPNGLSTDSDVVKRESESISKRTLRNTAEKFEFQAEVSRLMDIIINSLYSNKDIFLRELISNASDALDKIRFLSLTDKEVLGEGDNAKLDIQIKLDKEKKILSIRDRGIGMTKEDLIKNLGTIAKSGTSAFVEKMQTSGDLNLIGQFGVGFYSVYLVADYVEVISKHNEDKQYVWESKADGAFAISEDTWNEPLGRGTEIRLHLREEAGEYLEESKLKDLVKKYSEFINFPIYLWASKEVDVEVPAEEDESSDEDETSAESSSSDDGDSEKSEDEDAEEKPKTKKIKETTYEWELLNDVKAIWLRNPKEVTEEEYTKFYHSLAKDLGDEKPLAWSHFTAEGDVEFKAGLFVPPKAPHDLYESYYNTNKANLKLYVRRVFISDEFDELLPKYLNFLMGLVDSDTLPLNVSREMLQQHSSLKTIKKKLIRKALDMIRKIADEDPDEANDKDKKDVENSSDDEKKGQYAKFWNEFGKSIKLGIIEDSVNRNRLAKLLRFETTKSDGKLTSLDQYISRMKSGQKDIFYITGPNKEQVEKSPFLERLKKKGYEVIYFTDPVDEYLMQYLMDYEDQKFQNVSKEGLKLGKDSKAKELKESFKELTKWWKGALASENVDDVKISNRLADTPCVVVTSKYGWSANMERIMQAQTLSDANKQAYMRGKRVLEINPRHPIIKELRERVVKDPEDDSVKQTAHLMYQTALMESGFILNDPKDFASRIYSSVKSSLSISPDASIEEEDDVEEVEVEAETKEATSSTEAEPTRDDEDTEPSGVKDEL</sequence>
<keyword evidence="6" id="KW-0106">Calcium</keyword>
<protein>
    <recommendedName>
        <fullName evidence="10">Endoplasmin homolog</fullName>
    </recommendedName>
    <alternativeName>
        <fullName evidence="11">Glucose-regulated protein 94 homolog</fullName>
    </alternativeName>
</protein>
<dbReference type="Gene3D" id="3.40.50.11260">
    <property type="match status" value="1"/>
</dbReference>
<evidence type="ECO:0000313" key="17">
    <source>
        <dbReference type="RefSeq" id="XP_011045067.1"/>
    </source>
</evidence>
<dbReference type="Gene3D" id="3.30.230.80">
    <property type="match status" value="1"/>
</dbReference>
<dbReference type="FunFam" id="3.30.230.80:FF:000006">
    <property type="entry name" value="endoplasmin homolog"/>
    <property type="match status" value="1"/>
</dbReference>
<evidence type="ECO:0000256" key="7">
    <source>
        <dbReference type="ARBA" id="ARBA00022840"/>
    </source>
</evidence>
<dbReference type="FunFam" id="3.40.50.11260:FF:000006">
    <property type="entry name" value="endoplasmin homolog"/>
    <property type="match status" value="1"/>
</dbReference>
<dbReference type="KEGG" id="peu:105140082"/>
<feature type="binding site" evidence="12">
    <location>
        <position position="247"/>
    </location>
    <ligand>
        <name>ATP</name>
        <dbReference type="ChEBI" id="CHEBI:30616"/>
    </ligand>
</feature>
<dbReference type="InterPro" id="IPR019805">
    <property type="entry name" value="Heat_shock_protein_90_CS"/>
</dbReference>
<feature type="domain" description="Histidine kinase/HSP90-like ATPase" evidence="15">
    <location>
        <begin position="100"/>
        <end position="257"/>
    </location>
</feature>
<evidence type="ECO:0000256" key="11">
    <source>
        <dbReference type="ARBA" id="ARBA00076587"/>
    </source>
</evidence>
<evidence type="ECO:0000256" key="6">
    <source>
        <dbReference type="ARBA" id="ARBA00022837"/>
    </source>
</evidence>
<dbReference type="InterPro" id="IPR003594">
    <property type="entry name" value="HATPase_dom"/>
</dbReference>
<keyword evidence="3 14" id="KW-0732">Signal</keyword>
<keyword evidence="5" id="KW-0256">Endoplasmic reticulum</keyword>
<evidence type="ECO:0000313" key="16">
    <source>
        <dbReference type="Proteomes" id="UP000694918"/>
    </source>
</evidence>
<dbReference type="NCBIfam" id="NF003555">
    <property type="entry name" value="PRK05218.1"/>
    <property type="match status" value="1"/>
</dbReference>
<evidence type="ECO:0000256" key="9">
    <source>
        <dbReference type="ARBA" id="ARBA00023186"/>
    </source>
</evidence>
<dbReference type="SUPFAM" id="SSF110942">
    <property type="entry name" value="HSP90 C-terminal domain"/>
    <property type="match status" value="1"/>
</dbReference>
<feature type="binding site" evidence="12">
    <location>
        <position position="168"/>
    </location>
    <ligand>
        <name>ATP</name>
        <dbReference type="ChEBI" id="CHEBI:30616"/>
    </ligand>
</feature>
<feature type="compositionally biased region" description="Acidic residues" evidence="13">
    <location>
        <begin position="780"/>
        <end position="793"/>
    </location>
</feature>
<evidence type="ECO:0000256" key="14">
    <source>
        <dbReference type="SAM" id="SignalP"/>
    </source>
</evidence>
<dbReference type="Proteomes" id="UP000694918">
    <property type="component" value="Unplaced"/>
</dbReference>
<dbReference type="GO" id="GO:0016887">
    <property type="term" value="F:ATP hydrolysis activity"/>
    <property type="evidence" value="ECO:0007669"/>
    <property type="project" value="InterPro"/>
</dbReference>
<evidence type="ECO:0000256" key="10">
    <source>
        <dbReference type="ARBA" id="ARBA00073396"/>
    </source>
</evidence>
<evidence type="ECO:0000256" key="3">
    <source>
        <dbReference type="ARBA" id="ARBA00022729"/>
    </source>
</evidence>
<dbReference type="SUPFAM" id="SSF55874">
    <property type="entry name" value="ATPase domain of HSP90 chaperone/DNA topoisomerase II/histidine kinase"/>
    <property type="match status" value="1"/>
</dbReference>
<name>A0AAJ6VAV9_POPEU</name>
<comment type="similarity">
    <text evidence="2">Belongs to the heat shock protein 90 family.</text>
</comment>
<dbReference type="PROSITE" id="PS00298">
    <property type="entry name" value="HSP90"/>
    <property type="match status" value="1"/>
</dbReference>
<dbReference type="InterPro" id="IPR020575">
    <property type="entry name" value="Hsp90_N"/>
</dbReference>
<keyword evidence="16" id="KW-1185">Reference proteome</keyword>
<dbReference type="GO" id="GO:0051082">
    <property type="term" value="F:unfolded protein binding"/>
    <property type="evidence" value="ECO:0007669"/>
    <property type="project" value="InterPro"/>
</dbReference>
<dbReference type="FunFam" id="3.30.565.10:FF:000005">
    <property type="entry name" value="Heat shock protein 90"/>
    <property type="match status" value="1"/>
</dbReference>
<dbReference type="GO" id="GO:0140662">
    <property type="term" value="F:ATP-dependent protein folding chaperone"/>
    <property type="evidence" value="ECO:0007669"/>
    <property type="project" value="InterPro"/>
</dbReference>
<dbReference type="PIRSF" id="PIRSF002583">
    <property type="entry name" value="Hsp90"/>
    <property type="match status" value="1"/>
</dbReference>
<feature type="binding site" evidence="12">
    <location>
        <begin position="175"/>
        <end position="176"/>
    </location>
    <ligand>
        <name>ATP</name>
        <dbReference type="ChEBI" id="CHEBI:30616"/>
    </ligand>
</feature>
<dbReference type="Pfam" id="PF00183">
    <property type="entry name" value="HSP90"/>
    <property type="match status" value="1"/>
</dbReference>
<evidence type="ECO:0000256" key="1">
    <source>
        <dbReference type="ARBA" id="ARBA00004319"/>
    </source>
</evidence>
<dbReference type="InterPro" id="IPR037196">
    <property type="entry name" value="HSP90_C"/>
</dbReference>
<keyword evidence="8" id="KW-0325">Glycoprotein</keyword>
<organism evidence="16 17">
    <name type="scientific">Populus euphratica</name>
    <name type="common">Euphrates poplar</name>
    <dbReference type="NCBI Taxonomy" id="75702"/>
    <lineage>
        <taxon>Eukaryota</taxon>
        <taxon>Viridiplantae</taxon>
        <taxon>Streptophyta</taxon>
        <taxon>Embryophyta</taxon>
        <taxon>Tracheophyta</taxon>
        <taxon>Spermatophyta</taxon>
        <taxon>Magnoliopsida</taxon>
        <taxon>eudicotyledons</taxon>
        <taxon>Gunneridae</taxon>
        <taxon>Pentapetalae</taxon>
        <taxon>rosids</taxon>
        <taxon>fabids</taxon>
        <taxon>Malpighiales</taxon>
        <taxon>Salicaceae</taxon>
        <taxon>Saliceae</taxon>
        <taxon>Populus</taxon>
    </lineage>
</organism>
<dbReference type="PRINTS" id="PR00775">
    <property type="entry name" value="HEATSHOCK90"/>
</dbReference>
<feature type="region of interest" description="Disordered" evidence="13">
    <location>
        <begin position="293"/>
        <end position="333"/>
    </location>
</feature>
<dbReference type="InterPro" id="IPR001404">
    <property type="entry name" value="Hsp90_fam"/>
</dbReference>
<feature type="binding site" evidence="12">
    <location>
        <begin position="195"/>
        <end position="200"/>
    </location>
    <ligand>
        <name>ATP</name>
        <dbReference type="ChEBI" id="CHEBI:30616"/>
    </ligand>
</feature>
<dbReference type="PANTHER" id="PTHR11528">
    <property type="entry name" value="HEAT SHOCK PROTEIN 90 FAMILY MEMBER"/>
    <property type="match status" value="1"/>
</dbReference>
<dbReference type="SUPFAM" id="SSF54211">
    <property type="entry name" value="Ribosomal protein S5 domain 2-like"/>
    <property type="match status" value="1"/>
</dbReference>
<evidence type="ECO:0000256" key="8">
    <source>
        <dbReference type="ARBA" id="ARBA00023180"/>
    </source>
</evidence>
<keyword evidence="4 12" id="KW-0547">Nucleotide-binding</keyword>
<feature type="signal peptide" evidence="14">
    <location>
        <begin position="1"/>
        <end position="23"/>
    </location>
</feature>
<reference evidence="17" key="1">
    <citation type="submission" date="2025-08" db="UniProtKB">
        <authorList>
            <consortium name="RefSeq"/>
        </authorList>
    </citation>
    <scope>IDENTIFICATION</scope>
</reference>
<feature type="region of interest" description="Disordered" evidence="13">
    <location>
        <begin position="773"/>
        <end position="823"/>
    </location>
</feature>
<feature type="binding site" evidence="12">
    <location>
        <position position="107"/>
    </location>
    <ligand>
        <name>ATP</name>
        <dbReference type="ChEBI" id="CHEBI:30616"/>
    </ligand>
</feature>
<evidence type="ECO:0000256" key="13">
    <source>
        <dbReference type="SAM" id="MobiDB-lite"/>
    </source>
</evidence>
<dbReference type="GO" id="GO:0005524">
    <property type="term" value="F:ATP binding"/>
    <property type="evidence" value="ECO:0007669"/>
    <property type="project" value="UniProtKB-KW"/>
</dbReference>
<dbReference type="InterPro" id="IPR036890">
    <property type="entry name" value="HATPase_C_sf"/>
</dbReference>